<feature type="transmembrane region" description="Helical" evidence="1">
    <location>
        <begin position="243"/>
        <end position="270"/>
    </location>
</feature>
<feature type="transmembrane region" description="Helical" evidence="1">
    <location>
        <begin position="166"/>
        <end position="184"/>
    </location>
</feature>
<feature type="transmembrane region" description="Helical" evidence="1">
    <location>
        <begin position="21"/>
        <end position="44"/>
    </location>
</feature>
<dbReference type="OMA" id="NQIRRIY"/>
<dbReference type="OrthoDB" id="2684482at2759"/>
<dbReference type="eggNOG" id="ENOG502SIXC">
    <property type="taxonomic scope" value="Eukaryota"/>
</dbReference>
<keyword evidence="1" id="KW-0472">Membrane</keyword>
<evidence type="ECO:0000313" key="2">
    <source>
        <dbReference type="EMBL" id="EKM77034.1"/>
    </source>
</evidence>
<name>K5VRD7_AGABU</name>
<accession>K5VRD7</accession>
<dbReference type="KEGG" id="abp:AGABI1DRAFT130759"/>
<sequence>MKFLESPSSWSARGRAFFTRLTLTRFTLLYFTFALLACLILVVLEGVTLANNHAGTQVLSGIIAQTNPSQAKSGLPLFSDGKLVVCDDFPNQSGAVCRVMWKMDNEGSILVNGTSSVYPRGTNDQVQGHAFVDTSIIAGSLDLPDNCIYSLRWLRDIIQDGIREDIVVLCFQFWLLSLALVTLVTESIPHLGAGIFGHLLGTVWAGYRIHSTSHLESVYKDLIVPGVCSNRDFLGNWWNQTRAHAIGVLVVYACTLVALTYLSYKLLIVFANQSFARVGASNQIRRIYKIILLFSAGLQLALFFSIAAIGLWLGKINHAAIGELVPNQMSLLVALVVALVLLFPWLILGWVCVRRECWKLYIVFCTISLFLIVLFSVLFSTPIYQFILISSSFFGTITITSYICVVTTAILGVICRLNFGKGLVHYLEVDRTLAGMNFTTGTFYDHKADPEKNAFPSYKLPAGVELKHDSFIGGHGSSRFSLTEGVPIRLSSTPSALKRLILVPDEQFGAADEKESMGMKNVLPPPSPAWLKRPSSTTSNAGSLLSDLPLRLSSLASLRKELNEFPVPPSEPPAVIASRYAPRFHVPLDIKDDRAVDIPKRG</sequence>
<gene>
    <name evidence="2" type="ORF">AGABI1DRAFT_130759</name>
</gene>
<feature type="transmembrane region" description="Helical" evidence="1">
    <location>
        <begin position="290"/>
        <end position="312"/>
    </location>
</feature>
<evidence type="ECO:0000313" key="3">
    <source>
        <dbReference type="Proteomes" id="UP000008493"/>
    </source>
</evidence>
<dbReference type="InterPro" id="IPR040410">
    <property type="entry name" value="UPF0658_Golgi"/>
</dbReference>
<feature type="transmembrane region" description="Helical" evidence="1">
    <location>
        <begin position="393"/>
        <end position="415"/>
    </location>
</feature>
<proteinExistence type="predicted"/>
<dbReference type="HOGENOM" id="CLU_021809_0_0_1"/>
<keyword evidence="1" id="KW-0812">Transmembrane</keyword>
<dbReference type="AlphaFoldDB" id="K5VRD7"/>
<evidence type="ECO:0000256" key="1">
    <source>
        <dbReference type="SAM" id="Phobius"/>
    </source>
</evidence>
<keyword evidence="1" id="KW-1133">Transmembrane helix</keyword>
<dbReference type="InParanoid" id="K5VRD7"/>
<reference evidence="3" key="1">
    <citation type="journal article" date="2012" name="Proc. Natl. Acad. Sci. U.S.A.">
        <title>Genome sequence of the button mushroom Agaricus bisporus reveals mechanisms governing adaptation to a humic-rich ecological niche.</title>
        <authorList>
            <person name="Morin E."/>
            <person name="Kohler A."/>
            <person name="Baker A.R."/>
            <person name="Foulongne-Oriol M."/>
            <person name="Lombard V."/>
            <person name="Nagy L.G."/>
            <person name="Ohm R.A."/>
            <person name="Patyshakuliyeva A."/>
            <person name="Brun A."/>
            <person name="Aerts A.L."/>
            <person name="Bailey A.M."/>
            <person name="Billette C."/>
            <person name="Coutinho P.M."/>
            <person name="Deakin G."/>
            <person name="Doddapaneni H."/>
            <person name="Floudas D."/>
            <person name="Grimwood J."/>
            <person name="Hilden K."/>
            <person name="Kuees U."/>
            <person name="LaButti K.M."/>
            <person name="Lapidus A."/>
            <person name="Lindquist E.A."/>
            <person name="Lucas S.M."/>
            <person name="Murat C."/>
            <person name="Riley R.W."/>
            <person name="Salamov A.A."/>
            <person name="Schmutz J."/>
            <person name="Subramanian V."/>
            <person name="Woesten H.A.B."/>
            <person name="Xu J."/>
            <person name="Eastwood D.C."/>
            <person name="Foster G.D."/>
            <person name="Sonnenberg A.S."/>
            <person name="Cullen D."/>
            <person name="de Vries R.P."/>
            <person name="Lundell T."/>
            <person name="Hibbett D.S."/>
            <person name="Henrissat B."/>
            <person name="Burton K.S."/>
            <person name="Kerrigan R.W."/>
            <person name="Challen M.P."/>
            <person name="Grigoriev I.V."/>
            <person name="Martin F."/>
        </authorList>
    </citation>
    <scope>NUCLEOTIDE SEQUENCE [LARGE SCALE GENOMIC DNA]</scope>
    <source>
        <strain evidence="3">JB137-S8 / ATCC MYA-4627 / FGSC 10392</strain>
    </source>
</reference>
<dbReference type="PANTHER" id="PTHR34391:SF2">
    <property type="entry name" value="TRP C-TERMINAL DOMAIN-CONTAINING PROTEIN"/>
    <property type="match status" value="1"/>
</dbReference>
<protein>
    <submittedName>
        <fullName evidence="2">Uncharacterized protein</fullName>
    </submittedName>
</protein>
<feature type="transmembrane region" description="Helical" evidence="1">
    <location>
        <begin position="332"/>
        <end position="353"/>
    </location>
</feature>
<organism evidence="2 3">
    <name type="scientific">Agaricus bisporus var. burnettii (strain JB137-S8 / ATCC MYA-4627 / FGSC 10392)</name>
    <name type="common">White button mushroom</name>
    <dbReference type="NCBI Taxonomy" id="597362"/>
    <lineage>
        <taxon>Eukaryota</taxon>
        <taxon>Fungi</taxon>
        <taxon>Dikarya</taxon>
        <taxon>Basidiomycota</taxon>
        <taxon>Agaricomycotina</taxon>
        <taxon>Agaricomycetes</taxon>
        <taxon>Agaricomycetidae</taxon>
        <taxon>Agaricales</taxon>
        <taxon>Agaricineae</taxon>
        <taxon>Agaricaceae</taxon>
        <taxon>Agaricus</taxon>
    </lineage>
</organism>
<feature type="transmembrane region" description="Helical" evidence="1">
    <location>
        <begin position="360"/>
        <end position="387"/>
    </location>
</feature>
<dbReference type="RefSeq" id="XP_007332330.1">
    <property type="nucleotide sequence ID" value="XM_007332268.1"/>
</dbReference>
<dbReference type="EMBL" id="JH971398">
    <property type="protein sequence ID" value="EKM77034.1"/>
    <property type="molecule type" value="Genomic_DNA"/>
</dbReference>
<keyword evidence="3" id="KW-1185">Reference proteome</keyword>
<dbReference type="GeneID" id="18827290"/>
<dbReference type="PANTHER" id="PTHR34391">
    <property type="entry name" value="UPF0658 GOLGI APPARATUS MEMBRANE PROTEIN C1952.10C-RELATED"/>
    <property type="match status" value="1"/>
</dbReference>
<dbReference type="GO" id="GO:0005794">
    <property type="term" value="C:Golgi apparatus"/>
    <property type="evidence" value="ECO:0007669"/>
    <property type="project" value="TreeGrafter"/>
</dbReference>
<dbReference type="Proteomes" id="UP000008493">
    <property type="component" value="Unassembled WGS sequence"/>
</dbReference>